<dbReference type="GO" id="GO:0015344">
    <property type="term" value="F:siderophore uptake transmembrane transporter activity"/>
    <property type="evidence" value="ECO:0007669"/>
    <property type="project" value="TreeGrafter"/>
</dbReference>
<evidence type="ECO:0000256" key="3">
    <source>
        <dbReference type="ARBA" id="ARBA00022452"/>
    </source>
</evidence>
<dbReference type="Gene3D" id="2.40.170.20">
    <property type="entry name" value="TonB-dependent receptor, beta-barrel domain"/>
    <property type="match status" value="1"/>
</dbReference>
<dbReference type="InterPro" id="IPR008969">
    <property type="entry name" value="CarboxyPept-like_regulatory"/>
</dbReference>
<comment type="similarity">
    <text evidence="8">Belongs to the TonB-dependent receptor family.</text>
</comment>
<evidence type="ECO:0000256" key="7">
    <source>
        <dbReference type="ARBA" id="ARBA00023237"/>
    </source>
</evidence>
<sequence>MKFCLKKTFLLLGILISHISFAQNQQIITGTVYDETQLPIAGVSVMEEGTSNGTATNFDGEFSITVSGSDANLVFSYLGFKTQTIAVSSINGPLNVVLTTDVTTLEGVVVTSLGFEESKDELGYANSTVGGEAIAQSGEATLVNGLSGKSSGVRISRNSGDPGAGSYIQIRGISSITRNSQPLIVVDGVPISNDTRGNSDRSGVSQQSRLNDLNPNDIESMTVLKGASAAALWGTKALGGVIVIKTKSGQFNKKLSVSYQSTYSIDEINRRYPLQTLYGQGDNGVYNQRARDSWGDLISARAGGQDELNISGEFYVDQDGRVYYPIINKNSQTIYDDSNFDQVFGNGYFWENNLSLSGGNENTSVFFSLGDLDQQGVIRNNSDYRRTTARFNAKHIFTDWLKLRFSSNYTHTESNRIRKGASSSGLYLGLLRTPADFDISGYRGDYYSSSDASPVPNRHRSYREPLGADDSATYNNPLWTINEQENLAIVDRFISNFELTASPTKWLDLISRVGMDHYSERRSQFLTPGSAAGEFRSGYLDQELATNTIFNMDHIAKASFEFNDDLNGSALVGFNYNARNRVVNGTTATNFIQFVDVASGIRDIDNSLPENISPQSSFGRERTAAVYSSLTLSAYDMFFLNGTMRVESASTFGSAKNNTFGFPSTSLAWQFSELFDDNYVFSFGKLRASYGEVGVQPARYNTSNVFVSPTYGDNLGGELNLGLYGNGGFVPTANRGNESLKPERKKELEFGTDLRFFNNRLSLSGTYFQNVTEDVLLPFPVANSTGYASIYDNGAEIENKGFEFDLGYQILSTNNFTWNINANFTRVRNEVTDLAGIESLDLGGLDAVSSRAVEGQPLGVLWGSRSLRDEQGNVVFDEYGFPVQDQTEGIIGDPNPDWQGGVTSSMNWKGFSLSVLFETYQGADIYAGTKSVLRDLGRWEDTGNTVTATRNYFESNGNIINIGETFRGNVGDFGAGPVALTEVWYNGEGGFFSGGNDELYIEDGSWSRIREIALAYNWNSEWLKRTTSLESVRFSVTGRNLFLWSEFEGNDPDTNLSGVSAARGIDYFNNPSTKSYLFSLTLNL</sequence>
<protein>
    <submittedName>
        <fullName evidence="12">SusC/RagA family TonB-linked outer membrane protein</fullName>
    </submittedName>
</protein>
<evidence type="ECO:0000256" key="8">
    <source>
        <dbReference type="PROSITE-ProRule" id="PRU01360"/>
    </source>
</evidence>
<feature type="compositionally biased region" description="Polar residues" evidence="9">
    <location>
        <begin position="192"/>
        <end position="213"/>
    </location>
</feature>
<keyword evidence="7 8" id="KW-0998">Cell outer membrane</keyword>
<keyword evidence="3 8" id="KW-1134">Transmembrane beta strand</keyword>
<proteinExistence type="inferred from homology"/>
<gene>
    <name evidence="12" type="ORF">E7Z59_02710</name>
</gene>
<dbReference type="GO" id="GO:0044718">
    <property type="term" value="P:siderophore transmembrane transport"/>
    <property type="evidence" value="ECO:0007669"/>
    <property type="project" value="TreeGrafter"/>
</dbReference>
<dbReference type="OrthoDB" id="9768177at2"/>
<dbReference type="NCBIfam" id="TIGR04057">
    <property type="entry name" value="SusC_RagA_signa"/>
    <property type="match status" value="1"/>
</dbReference>
<keyword evidence="13" id="KW-1185">Reference proteome</keyword>
<dbReference type="PROSITE" id="PS52016">
    <property type="entry name" value="TONB_DEPENDENT_REC_3"/>
    <property type="match status" value="1"/>
</dbReference>
<dbReference type="Pfam" id="PF13715">
    <property type="entry name" value="CarbopepD_reg_2"/>
    <property type="match status" value="1"/>
</dbReference>
<evidence type="ECO:0000256" key="4">
    <source>
        <dbReference type="ARBA" id="ARBA00022692"/>
    </source>
</evidence>
<dbReference type="RefSeq" id="WP_136334750.1">
    <property type="nucleotide sequence ID" value="NZ_QXMP01000001.1"/>
</dbReference>
<comment type="subcellular location">
    <subcellularLocation>
        <location evidence="1 8">Cell outer membrane</location>
        <topology evidence="1 8">Multi-pass membrane protein</topology>
    </subcellularLocation>
</comment>
<feature type="signal peptide" evidence="10">
    <location>
        <begin position="1"/>
        <end position="22"/>
    </location>
</feature>
<dbReference type="InterPro" id="IPR039426">
    <property type="entry name" value="TonB-dep_rcpt-like"/>
</dbReference>
<reference evidence="12 13" key="1">
    <citation type="submission" date="2019-04" db="EMBL/GenBank/DDBJ databases">
        <title>Draft genome sequence of Robertkochia marina CC-AMO-30D.</title>
        <authorList>
            <person name="Hameed A."/>
            <person name="Lin S.-Y."/>
            <person name="Shahina M."/>
            <person name="Lai W.-A."/>
            <person name="Young C.-C."/>
        </authorList>
    </citation>
    <scope>NUCLEOTIDE SEQUENCE [LARGE SCALE GENOMIC DNA]</scope>
    <source>
        <strain evidence="12 13">CC-AMO-30D</strain>
    </source>
</reference>
<dbReference type="InterPro" id="IPR023997">
    <property type="entry name" value="TonB-dep_OMP_SusC/RagA_CS"/>
</dbReference>
<keyword evidence="4 8" id="KW-0812">Transmembrane</keyword>
<feature type="domain" description="TonB-dependent receptor plug" evidence="11">
    <location>
        <begin position="120"/>
        <end position="241"/>
    </location>
</feature>
<name>A0A4S3M303_9FLAO</name>
<evidence type="ECO:0000313" key="12">
    <source>
        <dbReference type="EMBL" id="THD69260.1"/>
    </source>
</evidence>
<keyword evidence="5 10" id="KW-0732">Signal</keyword>
<evidence type="ECO:0000256" key="9">
    <source>
        <dbReference type="SAM" id="MobiDB-lite"/>
    </source>
</evidence>
<feature type="region of interest" description="Disordered" evidence="9">
    <location>
        <begin position="189"/>
        <end position="213"/>
    </location>
</feature>
<dbReference type="EMBL" id="SSMC01000001">
    <property type="protein sequence ID" value="THD69260.1"/>
    <property type="molecule type" value="Genomic_DNA"/>
</dbReference>
<dbReference type="Gene3D" id="2.170.130.10">
    <property type="entry name" value="TonB-dependent receptor, plug domain"/>
    <property type="match status" value="1"/>
</dbReference>
<keyword evidence="2 8" id="KW-0813">Transport</keyword>
<accession>A0A4S3M303</accession>
<evidence type="ECO:0000256" key="5">
    <source>
        <dbReference type="ARBA" id="ARBA00022729"/>
    </source>
</evidence>
<dbReference type="InterPro" id="IPR036942">
    <property type="entry name" value="Beta-barrel_TonB_sf"/>
</dbReference>
<dbReference type="PANTHER" id="PTHR30069:SF29">
    <property type="entry name" value="HEMOGLOBIN AND HEMOGLOBIN-HAPTOGLOBIN-BINDING PROTEIN 1-RELATED"/>
    <property type="match status" value="1"/>
</dbReference>
<comment type="caution">
    <text evidence="12">The sequence shown here is derived from an EMBL/GenBank/DDBJ whole genome shotgun (WGS) entry which is preliminary data.</text>
</comment>
<evidence type="ECO:0000259" key="11">
    <source>
        <dbReference type="Pfam" id="PF07715"/>
    </source>
</evidence>
<evidence type="ECO:0000256" key="10">
    <source>
        <dbReference type="SAM" id="SignalP"/>
    </source>
</evidence>
<organism evidence="12 13">
    <name type="scientific">Robertkochia marina</name>
    <dbReference type="NCBI Taxonomy" id="1227945"/>
    <lineage>
        <taxon>Bacteria</taxon>
        <taxon>Pseudomonadati</taxon>
        <taxon>Bacteroidota</taxon>
        <taxon>Flavobacteriia</taxon>
        <taxon>Flavobacteriales</taxon>
        <taxon>Flavobacteriaceae</taxon>
        <taxon>Robertkochia</taxon>
    </lineage>
</organism>
<evidence type="ECO:0000256" key="6">
    <source>
        <dbReference type="ARBA" id="ARBA00023136"/>
    </source>
</evidence>
<evidence type="ECO:0000256" key="1">
    <source>
        <dbReference type="ARBA" id="ARBA00004571"/>
    </source>
</evidence>
<evidence type="ECO:0000256" key="2">
    <source>
        <dbReference type="ARBA" id="ARBA00022448"/>
    </source>
</evidence>
<dbReference type="InterPro" id="IPR023996">
    <property type="entry name" value="TonB-dep_OMP_SusC/RagA"/>
</dbReference>
<dbReference type="InterPro" id="IPR037066">
    <property type="entry name" value="Plug_dom_sf"/>
</dbReference>
<dbReference type="Proteomes" id="UP000305939">
    <property type="component" value="Unassembled WGS sequence"/>
</dbReference>
<dbReference type="PANTHER" id="PTHR30069">
    <property type="entry name" value="TONB-DEPENDENT OUTER MEMBRANE RECEPTOR"/>
    <property type="match status" value="1"/>
</dbReference>
<dbReference type="AlphaFoldDB" id="A0A4S3M303"/>
<feature type="chain" id="PRO_5020263707" evidence="10">
    <location>
        <begin position="23"/>
        <end position="1084"/>
    </location>
</feature>
<dbReference type="Gene3D" id="2.60.40.1120">
    <property type="entry name" value="Carboxypeptidase-like, regulatory domain"/>
    <property type="match status" value="1"/>
</dbReference>
<dbReference type="InterPro" id="IPR012910">
    <property type="entry name" value="Plug_dom"/>
</dbReference>
<dbReference type="SUPFAM" id="SSF56935">
    <property type="entry name" value="Porins"/>
    <property type="match status" value="1"/>
</dbReference>
<dbReference type="GO" id="GO:0009279">
    <property type="term" value="C:cell outer membrane"/>
    <property type="evidence" value="ECO:0007669"/>
    <property type="project" value="UniProtKB-SubCell"/>
</dbReference>
<keyword evidence="6 8" id="KW-0472">Membrane</keyword>
<dbReference type="NCBIfam" id="TIGR04056">
    <property type="entry name" value="OMP_RagA_SusC"/>
    <property type="match status" value="1"/>
</dbReference>
<dbReference type="Pfam" id="PF07715">
    <property type="entry name" value="Plug"/>
    <property type="match status" value="1"/>
</dbReference>
<evidence type="ECO:0000313" key="13">
    <source>
        <dbReference type="Proteomes" id="UP000305939"/>
    </source>
</evidence>
<dbReference type="SUPFAM" id="SSF49464">
    <property type="entry name" value="Carboxypeptidase regulatory domain-like"/>
    <property type="match status" value="1"/>
</dbReference>